<dbReference type="InterPro" id="IPR050091">
    <property type="entry name" value="PKS_NRPS_Biosynth_Enz"/>
</dbReference>
<feature type="region of interest" description="C-terminal hotdog fold" evidence="3">
    <location>
        <begin position="701"/>
        <end position="844"/>
    </location>
</feature>
<evidence type="ECO:0000256" key="2">
    <source>
        <dbReference type="ARBA" id="ARBA00022553"/>
    </source>
</evidence>
<dbReference type="InterPro" id="IPR036291">
    <property type="entry name" value="NAD(P)-bd_dom_sf"/>
</dbReference>
<dbReference type="Pfam" id="PF21089">
    <property type="entry name" value="PKS_DH_N"/>
    <property type="match status" value="1"/>
</dbReference>
<gene>
    <name evidence="5" type="ORF">C8D88_12816</name>
</gene>
<dbReference type="AlphaFoldDB" id="A0A316HBR9"/>
<dbReference type="SMART" id="SM00822">
    <property type="entry name" value="PKS_KR"/>
    <property type="match status" value="1"/>
</dbReference>
<dbReference type="Proteomes" id="UP000246005">
    <property type="component" value="Unassembled WGS sequence"/>
</dbReference>
<dbReference type="PROSITE" id="PS52019">
    <property type="entry name" value="PKS_MFAS_DH"/>
    <property type="match status" value="1"/>
</dbReference>
<dbReference type="Gene3D" id="3.10.129.110">
    <property type="entry name" value="Polyketide synthase dehydratase"/>
    <property type="match status" value="1"/>
</dbReference>
<evidence type="ECO:0000256" key="3">
    <source>
        <dbReference type="PROSITE-ProRule" id="PRU01363"/>
    </source>
</evidence>
<organism evidence="5 6">
    <name type="scientific">Lentzea atacamensis</name>
    <dbReference type="NCBI Taxonomy" id="531938"/>
    <lineage>
        <taxon>Bacteria</taxon>
        <taxon>Bacillati</taxon>
        <taxon>Actinomycetota</taxon>
        <taxon>Actinomycetes</taxon>
        <taxon>Pseudonocardiales</taxon>
        <taxon>Pseudonocardiaceae</taxon>
        <taxon>Lentzea</taxon>
    </lineage>
</organism>
<name>A0A316HBR9_9PSEU</name>
<dbReference type="InterPro" id="IPR042104">
    <property type="entry name" value="PKS_dehydratase_sf"/>
</dbReference>
<proteinExistence type="predicted"/>
<evidence type="ECO:0000259" key="4">
    <source>
        <dbReference type="PROSITE" id="PS52019"/>
    </source>
</evidence>
<evidence type="ECO:0000256" key="1">
    <source>
        <dbReference type="ARBA" id="ARBA00022450"/>
    </source>
</evidence>
<feature type="domain" description="PKS/mFAS DH" evidence="4">
    <location>
        <begin position="556"/>
        <end position="844"/>
    </location>
</feature>
<sequence length="855" mass="91889">MTTLFDPALLGASGGLELISFLAGYDHEVTLTRRSGRHTTTMRVRPSVDRVPPQEIHQRHELVAVPRTLTGVTAEAPFLTEDTLVLTNDPTLIQESRPAHVKHVRVVVNLNDADMSTVDSEVLRLNTRVYQAAKENSANLVGGTFLISVLGGVSEGHVPHPSTGLFTGLGLALAHELTGCTVRVAVDSSRDLSTAAKHVVAETTAPRGYPVAYRVNGIRFVITPKPVRLDASPTTKRHEVVVAAGGGRGIGAEMLKHLARTGASHIYVLGSNRIDDVDETMLTEDEQRFAARRPQFIRERTTGPGAVSVPEAVAALRRIADARKVAANLAELRTHCGPDGVTYIACDTRDSAAVRVAVDRVFAAHNSVDLLLNIVGTTKSATIATKSVEEFEFVRDLKVRTYTALKQAFAGRTPKTWLNCGSISGSFGMSGETDYSAANAFLNTASAYAASRGCREFTMGWGLWGEAGMGAERELKAVLEKNGVLTPIGSAEGVAHLGRELAVMSPRTSLFFSGSETSMLSHFAPGWLTDDAREPTGVPIGVVAPTGRPSDSTVAPAAFRFDTVETTPGKVVLRGVLDPERDRYLDEHLVHGVPTLPGMFVPELAIAAAAHLVPGRVAFAFEDMELRQFLRVRRSGQPFSVTGELVWENEHESVMCVTVAADVLAPNDQVLVADKERFRTLVRLRTTQPQPPAWLQTWREICPVPVGDPYYTANPVVRLTGIFNCTSDSRVHQLGASAEYRLDPAKACWLDGWHTPAVLLDAMARLAALRVDDNGRTPLLVPNKLASIELYGAAGTPIALHATPLHSAAGAPGWHQVVAVDANARVVARVRGLSGTVLGHVHATTGEFSSYSDSE</sequence>
<evidence type="ECO:0000313" key="5">
    <source>
        <dbReference type="EMBL" id="PWK78554.1"/>
    </source>
</evidence>
<keyword evidence="1" id="KW-0596">Phosphopantetheine</keyword>
<comment type="caution">
    <text evidence="5">The sequence shown here is derived from an EMBL/GenBank/DDBJ whole genome shotgun (WGS) entry which is preliminary data.</text>
</comment>
<dbReference type="SUPFAM" id="SSF51735">
    <property type="entry name" value="NAD(P)-binding Rossmann-fold domains"/>
    <property type="match status" value="1"/>
</dbReference>
<dbReference type="GO" id="GO:0006633">
    <property type="term" value="P:fatty acid biosynthetic process"/>
    <property type="evidence" value="ECO:0007669"/>
    <property type="project" value="TreeGrafter"/>
</dbReference>
<dbReference type="InterPro" id="IPR013968">
    <property type="entry name" value="PKS_KR"/>
</dbReference>
<feature type="active site" description="Proton donor; for dehydratase activity" evidence="3">
    <location>
        <position position="761"/>
    </location>
</feature>
<dbReference type="InterPro" id="IPR049552">
    <property type="entry name" value="PKS_DH_N"/>
</dbReference>
<dbReference type="EMBL" id="QGHB01000028">
    <property type="protein sequence ID" value="PWK78554.1"/>
    <property type="molecule type" value="Genomic_DNA"/>
</dbReference>
<evidence type="ECO:0000313" key="6">
    <source>
        <dbReference type="Proteomes" id="UP000246005"/>
    </source>
</evidence>
<dbReference type="Pfam" id="PF08659">
    <property type="entry name" value="KR"/>
    <property type="match status" value="1"/>
</dbReference>
<dbReference type="PANTHER" id="PTHR43775">
    <property type="entry name" value="FATTY ACID SYNTHASE"/>
    <property type="match status" value="1"/>
</dbReference>
<dbReference type="InterPro" id="IPR049900">
    <property type="entry name" value="PKS_mFAS_DH"/>
</dbReference>
<dbReference type="InterPro" id="IPR057326">
    <property type="entry name" value="KR_dom"/>
</dbReference>
<accession>A0A316HBR9</accession>
<dbReference type="GO" id="GO:0004312">
    <property type="term" value="F:fatty acid synthase activity"/>
    <property type="evidence" value="ECO:0007669"/>
    <property type="project" value="TreeGrafter"/>
</dbReference>
<dbReference type="PANTHER" id="PTHR43775:SF37">
    <property type="entry name" value="SI:DKEY-61P9.11"/>
    <property type="match status" value="1"/>
</dbReference>
<reference evidence="5 6" key="1">
    <citation type="submission" date="2018-05" db="EMBL/GenBank/DDBJ databases">
        <title>Genomic Encyclopedia of Type Strains, Phase IV (KMG-IV): sequencing the most valuable type-strain genomes for metagenomic binning, comparative biology and taxonomic classification.</title>
        <authorList>
            <person name="Goeker M."/>
        </authorList>
    </citation>
    <scope>NUCLEOTIDE SEQUENCE [LARGE SCALE GENOMIC DNA]</scope>
    <source>
        <strain evidence="5 6">DSM 45480</strain>
    </source>
</reference>
<feature type="active site" description="Proton acceptor; for dehydratase activity" evidence="3">
    <location>
        <position position="588"/>
    </location>
</feature>
<keyword evidence="2" id="KW-0597">Phosphoprotein</keyword>
<feature type="region of interest" description="N-terminal hotdog fold" evidence="3">
    <location>
        <begin position="556"/>
        <end position="685"/>
    </location>
</feature>
<dbReference type="Gene3D" id="3.40.50.720">
    <property type="entry name" value="NAD(P)-binding Rossmann-like Domain"/>
    <property type="match status" value="1"/>
</dbReference>
<dbReference type="RefSeq" id="WP_109642870.1">
    <property type="nucleotide sequence ID" value="NZ_QGHB01000028.1"/>
</dbReference>
<protein>
    <submittedName>
        <fullName evidence="5">NAD(P)-dependent dehydrogenase (Short-subunit alcohol dehydrogenase family)</fullName>
    </submittedName>
</protein>